<evidence type="ECO:0000256" key="5">
    <source>
        <dbReference type="ARBA" id="ARBA00022781"/>
    </source>
</evidence>
<evidence type="ECO:0000256" key="3">
    <source>
        <dbReference type="ARBA" id="ARBA00007681"/>
    </source>
</evidence>
<dbReference type="Proteomes" id="UP000198802">
    <property type="component" value="Unassembled WGS sequence"/>
</dbReference>
<keyword evidence="8 10" id="KW-0139">CF(1)</keyword>
<evidence type="ECO:0000256" key="1">
    <source>
        <dbReference type="ARBA" id="ARBA00003456"/>
    </source>
</evidence>
<dbReference type="Pfam" id="PF00231">
    <property type="entry name" value="ATP-synt"/>
    <property type="match status" value="1"/>
</dbReference>
<protein>
    <recommendedName>
        <fullName evidence="10">ATP synthase gamma chain</fullName>
    </recommendedName>
    <alternativeName>
        <fullName evidence="10">ATP synthase F1 sector gamma subunit</fullName>
    </alternativeName>
    <alternativeName>
        <fullName evidence="10">F-ATPase gamma subunit</fullName>
    </alternativeName>
</protein>
<evidence type="ECO:0000313" key="11">
    <source>
        <dbReference type="EMBL" id="CUU56506.1"/>
    </source>
</evidence>
<dbReference type="GO" id="GO:0005886">
    <property type="term" value="C:plasma membrane"/>
    <property type="evidence" value="ECO:0007669"/>
    <property type="project" value="UniProtKB-SubCell"/>
</dbReference>
<dbReference type="SUPFAM" id="SSF52943">
    <property type="entry name" value="ATP synthase (F1-ATPase), gamma subunit"/>
    <property type="match status" value="1"/>
</dbReference>
<keyword evidence="7 10" id="KW-0472">Membrane</keyword>
<organism evidence="11 12">
    <name type="scientific">Parafrankia irregularis</name>
    <dbReference type="NCBI Taxonomy" id="795642"/>
    <lineage>
        <taxon>Bacteria</taxon>
        <taxon>Bacillati</taxon>
        <taxon>Actinomycetota</taxon>
        <taxon>Actinomycetes</taxon>
        <taxon>Frankiales</taxon>
        <taxon>Frankiaceae</taxon>
        <taxon>Parafrankia</taxon>
    </lineage>
</organism>
<dbReference type="PROSITE" id="PS00153">
    <property type="entry name" value="ATPASE_GAMMA"/>
    <property type="match status" value="1"/>
</dbReference>
<dbReference type="CDD" id="cd12151">
    <property type="entry name" value="F1-ATPase_gamma"/>
    <property type="match status" value="1"/>
</dbReference>
<gene>
    <name evidence="10" type="primary">atpG</name>
    <name evidence="11" type="ORF">Ga0074812_10834</name>
</gene>
<reference evidence="12" key="1">
    <citation type="submission" date="2015-11" db="EMBL/GenBank/DDBJ databases">
        <authorList>
            <person name="Varghese N."/>
        </authorList>
    </citation>
    <scope>NUCLEOTIDE SEQUENCE [LARGE SCALE GENOMIC DNA]</scope>
    <source>
        <strain evidence="12">DSM 45899</strain>
    </source>
</reference>
<evidence type="ECO:0000256" key="9">
    <source>
        <dbReference type="ARBA" id="ARBA00023310"/>
    </source>
</evidence>
<dbReference type="InterPro" id="IPR023632">
    <property type="entry name" value="ATP_synth_F1_gsu_CS"/>
</dbReference>
<dbReference type="InterPro" id="IPR000131">
    <property type="entry name" value="ATP_synth_F1_gsu"/>
</dbReference>
<dbReference type="RefSeq" id="WP_091277009.1">
    <property type="nucleotide sequence ID" value="NZ_FAOZ01000008.1"/>
</dbReference>
<evidence type="ECO:0000256" key="8">
    <source>
        <dbReference type="ARBA" id="ARBA00023196"/>
    </source>
</evidence>
<keyword evidence="10" id="KW-1003">Cell membrane</keyword>
<keyword evidence="6 10" id="KW-0406">Ion transport</keyword>
<keyword evidence="12" id="KW-1185">Reference proteome</keyword>
<keyword evidence="9 10" id="KW-0066">ATP synthesis</keyword>
<dbReference type="Gene3D" id="3.40.1380.10">
    <property type="match status" value="1"/>
</dbReference>
<evidence type="ECO:0000256" key="2">
    <source>
        <dbReference type="ARBA" id="ARBA00004170"/>
    </source>
</evidence>
<dbReference type="Gene3D" id="1.10.287.80">
    <property type="entry name" value="ATP synthase, gamma subunit, helix hairpin domain"/>
    <property type="match status" value="1"/>
</dbReference>
<dbReference type="PANTHER" id="PTHR11693:SF22">
    <property type="entry name" value="ATP SYNTHASE SUBUNIT GAMMA, MITOCHONDRIAL"/>
    <property type="match status" value="1"/>
</dbReference>
<dbReference type="GO" id="GO:0005524">
    <property type="term" value="F:ATP binding"/>
    <property type="evidence" value="ECO:0007669"/>
    <property type="project" value="UniProtKB-UniRule"/>
</dbReference>
<evidence type="ECO:0000313" key="12">
    <source>
        <dbReference type="Proteomes" id="UP000198802"/>
    </source>
</evidence>
<evidence type="ECO:0000256" key="7">
    <source>
        <dbReference type="ARBA" id="ARBA00023136"/>
    </source>
</evidence>
<evidence type="ECO:0000256" key="4">
    <source>
        <dbReference type="ARBA" id="ARBA00022448"/>
    </source>
</evidence>
<comment type="similarity">
    <text evidence="3 10">Belongs to the ATPase gamma chain family.</text>
</comment>
<evidence type="ECO:0000256" key="10">
    <source>
        <dbReference type="HAMAP-Rule" id="MF_00815"/>
    </source>
</evidence>
<evidence type="ECO:0000256" key="6">
    <source>
        <dbReference type="ARBA" id="ARBA00023065"/>
    </source>
</evidence>
<dbReference type="PANTHER" id="PTHR11693">
    <property type="entry name" value="ATP SYNTHASE GAMMA CHAIN"/>
    <property type="match status" value="1"/>
</dbReference>
<dbReference type="NCBIfam" id="NF004145">
    <property type="entry name" value="PRK05621.1-2"/>
    <property type="match status" value="1"/>
</dbReference>
<dbReference type="EMBL" id="FAOZ01000008">
    <property type="protein sequence ID" value="CUU56506.1"/>
    <property type="molecule type" value="Genomic_DNA"/>
</dbReference>
<dbReference type="PRINTS" id="PR00126">
    <property type="entry name" value="ATPASEGAMMA"/>
</dbReference>
<dbReference type="GO" id="GO:0042777">
    <property type="term" value="P:proton motive force-driven plasma membrane ATP synthesis"/>
    <property type="evidence" value="ECO:0007669"/>
    <property type="project" value="UniProtKB-UniRule"/>
</dbReference>
<comment type="subunit">
    <text evidence="10">F-type ATPases have 2 components, CF(1) - the catalytic core - and CF(0) - the membrane proton channel. CF(1) has five subunits: alpha(3), beta(3), gamma(1), delta(1), epsilon(1). CF(0) has three main subunits: a, b and c.</text>
</comment>
<proteinExistence type="inferred from homology"/>
<dbReference type="HAMAP" id="MF_00815">
    <property type="entry name" value="ATP_synth_gamma_bact"/>
    <property type="match status" value="1"/>
</dbReference>
<comment type="function">
    <text evidence="1 10">Produces ATP from ADP in the presence of a proton gradient across the membrane. The gamma chain is believed to be important in regulating ATPase activity and the flow of protons through the CF(0) complex.</text>
</comment>
<accession>A0A0S4QPU0</accession>
<name>A0A0S4QPU0_9ACTN</name>
<dbReference type="AlphaFoldDB" id="A0A0S4QPU0"/>
<dbReference type="GO" id="GO:0045259">
    <property type="term" value="C:proton-transporting ATP synthase complex"/>
    <property type="evidence" value="ECO:0007669"/>
    <property type="project" value="UniProtKB-KW"/>
</dbReference>
<dbReference type="NCBIfam" id="TIGR01146">
    <property type="entry name" value="ATPsyn_F1gamma"/>
    <property type="match status" value="1"/>
</dbReference>
<keyword evidence="5 10" id="KW-0375">Hydrogen ion transport</keyword>
<keyword evidence="4 10" id="KW-0813">Transport</keyword>
<sequence length="298" mass="32305">MAGQLREYRRRIKTVNSTKKITKAMELIAASRIAKARARVTASRPYADEITRVITAVASQTTIAHPLTTEHPQPSRAAVVVITSDRGLAGGYSSNALKRAGELAELLREEGKEPQLYAVGRKAVSYYRFRGRTLAGEYTGFSEQPGYTDAKAVADALIEAFTTPADQGGVDEIHIVFTEYVSAMTQTAVAHRLLPMVLREHNEPPPGGPLPNYEFEPSAEAVLDALLPRYVESRLYAALLESAASESAARQRAMKSATDNAEELVKTYTRAANRARQDAITQEISEIVGGANALASAN</sequence>
<dbReference type="GO" id="GO:0046933">
    <property type="term" value="F:proton-transporting ATP synthase activity, rotational mechanism"/>
    <property type="evidence" value="ECO:0007669"/>
    <property type="project" value="UniProtKB-UniRule"/>
</dbReference>
<dbReference type="InterPro" id="IPR035968">
    <property type="entry name" value="ATP_synth_F1_ATPase_gsu"/>
</dbReference>
<comment type="subcellular location">
    <subcellularLocation>
        <location evidence="10">Cell membrane</location>
        <topology evidence="10">Peripheral membrane protein</topology>
    </subcellularLocation>
    <subcellularLocation>
        <location evidence="2">Membrane</location>
        <topology evidence="2">Peripheral membrane protein</topology>
    </subcellularLocation>
</comment>